<dbReference type="SMART" id="SM00612">
    <property type="entry name" value="Kelch"/>
    <property type="match status" value="4"/>
</dbReference>
<feature type="transmembrane region" description="Helical" evidence="2">
    <location>
        <begin position="78"/>
        <end position="107"/>
    </location>
</feature>
<gene>
    <name evidence="4" type="ORF">CHC_T00002894001</name>
</gene>
<accession>R7Q909</accession>
<dbReference type="PANTHER" id="PTHR46706:SF12">
    <property type="entry name" value="PROTEIN QUA-1-RELATED"/>
    <property type="match status" value="1"/>
</dbReference>
<dbReference type="GO" id="GO:0016540">
    <property type="term" value="P:protein autoprocessing"/>
    <property type="evidence" value="ECO:0007669"/>
    <property type="project" value="InterPro"/>
</dbReference>
<proteinExistence type="predicted"/>
<dbReference type="RefSeq" id="XP_005714348.1">
    <property type="nucleotide sequence ID" value="XM_005714291.1"/>
</dbReference>
<dbReference type="EMBL" id="HG001695">
    <property type="protein sequence ID" value="CDF34529.1"/>
    <property type="molecule type" value="Genomic_DNA"/>
</dbReference>
<name>R7Q909_CHOCR</name>
<dbReference type="PANTHER" id="PTHR46706">
    <property type="entry name" value="PROTEIN QUA-1-RELATED"/>
    <property type="match status" value="1"/>
</dbReference>
<dbReference type="Pfam" id="PF24681">
    <property type="entry name" value="Kelch_KLHDC2_KLHL20_DRC7"/>
    <property type="match status" value="1"/>
</dbReference>
<dbReference type="Gene3D" id="2.170.16.10">
    <property type="entry name" value="Hedgehog/Intein (Hint) domain"/>
    <property type="match status" value="1"/>
</dbReference>
<evidence type="ECO:0000313" key="5">
    <source>
        <dbReference type="Proteomes" id="UP000012073"/>
    </source>
</evidence>
<dbReference type="Gramene" id="CDF34529">
    <property type="protein sequence ID" value="CDF34529"/>
    <property type="gene ID" value="CHC_T00002894001"/>
</dbReference>
<evidence type="ECO:0000256" key="2">
    <source>
        <dbReference type="SAM" id="Phobius"/>
    </source>
</evidence>
<evidence type="ECO:0000256" key="1">
    <source>
        <dbReference type="SAM" id="MobiDB-lite"/>
    </source>
</evidence>
<feature type="compositionally biased region" description="Low complexity" evidence="1">
    <location>
        <begin position="427"/>
        <end position="439"/>
    </location>
</feature>
<feature type="transmembrane region" description="Helical" evidence="2">
    <location>
        <begin position="6"/>
        <end position="26"/>
    </location>
</feature>
<dbReference type="Pfam" id="PF01079">
    <property type="entry name" value="Hint"/>
    <property type="match status" value="1"/>
</dbReference>
<protein>
    <recommendedName>
        <fullName evidence="3">Hint domain-containing protein</fullName>
    </recommendedName>
</protein>
<dbReference type="InterPro" id="IPR015915">
    <property type="entry name" value="Kelch-typ_b-propeller"/>
</dbReference>
<dbReference type="InterPro" id="IPR006652">
    <property type="entry name" value="Kelch_1"/>
</dbReference>
<dbReference type="InterPro" id="IPR052140">
    <property type="entry name" value="Dev_Signal_Hedgehog-like"/>
</dbReference>
<dbReference type="STRING" id="2769.R7Q909"/>
<dbReference type="CDD" id="cd00081">
    <property type="entry name" value="Hint"/>
    <property type="match status" value="1"/>
</dbReference>
<dbReference type="AlphaFoldDB" id="R7Q909"/>
<feature type="region of interest" description="Disordered" evidence="1">
    <location>
        <begin position="407"/>
        <end position="506"/>
    </location>
</feature>
<reference evidence="5" key="1">
    <citation type="journal article" date="2013" name="Proc. Natl. Acad. Sci. U.S.A.">
        <title>Genome structure and metabolic features in the red seaweed Chondrus crispus shed light on evolution of the Archaeplastida.</title>
        <authorList>
            <person name="Collen J."/>
            <person name="Porcel B."/>
            <person name="Carre W."/>
            <person name="Ball S.G."/>
            <person name="Chaparro C."/>
            <person name="Tonon T."/>
            <person name="Barbeyron T."/>
            <person name="Michel G."/>
            <person name="Noel B."/>
            <person name="Valentin K."/>
            <person name="Elias M."/>
            <person name="Artiguenave F."/>
            <person name="Arun A."/>
            <person name="Aury J.M."/>
            <person name="Barbosa-Neto J.F."/>
            <person name="Bothwell J.H."/>
            <person name="Bouget F.Y."/>
            <person name="Brillet L."/>
            <person name="Cabello-Hurtado F."/>
            <person name="Capella-Gutierrez S."/>
            <person name="Charrier B."/>
            <person name="Cladiere L."/>
            <person name="Cock J.M."/>
            <person name="Coelho S.M."/>
            <person name="Colleoni C."/>
            <person name="Czjzek M."/>
            <person name="Da Silva C."/>
            <person name="Delage L."/>
            <person name="Denoeud F."/>
            <person name="Deschamps P."/>
            <person name="Dittami S.M."/>
            <person name="Gabaldon T."/>
            <person name="Gachon C.M."/>
            <person name="Groisillier A."/>
            <person name="Herve C."/>
            <person name="Jabbari K."/>
            <person name="Katinka M."/>
            <person name="Kloareg B."/>
            <person name="Kowalczyk N."/>
            <person name="Labadie K."/>
            <person name="Leblanc C."/>
            <person name="Lopez P.J."/>
            <person name="McLachlan D.H."/>
            <person name="Meslet-Cladiere L."/>
            <person name="Moustafa A."/>
            <person name="Nehr Z."/>
            <person name="Nyvall Collen P."/>
            <person name="Panaud O."/>
            <person name="Partensky F."/>
            <person name="Poulain J."/>
            <person name="Rensing S.A."/>
            <person name="Rousvoal S."/>
            <person name="Samson G."/>
            <person name="Symeonidi A."/>
            <person name="Weissenbach J."/>
            <person name="Zambounis A."/>
            <person name="Wincker P."/>
            <person name="Boyen C."/>
        </authorList>
    </citation>
    <scope>NUCLEOTIDE SEQUENCE [LARGE SCALE GENOMIC DNA]</scope>
    <source>
        <strain evidence="5">cv. Stackhouse</strain>
    </source>
</reference>
<sequence length="683" mass="73214">MPDVALSVGYWVLTLIGWVVEGAAAIQYSTLKGTFKVQYLQFLFQTPSCSRARLHVTTFPTNSGPPNCNQQLSTCQSLALPCFAFIPMTLVPLINAVAAILLIPAVFAAPSWNQIPVKEAYVPRPEAAFTQCGNGKLCLLGGRGVDPVSILDTKTLSWSSGKVPPMEIHHFQAFQGPDKCAWVVGAWTGPFPKEETVDKILIYCPDLDEWSSGPPINRPRGAGGAFLLDGSVYLVSGNVGGHNAGANLVDWFDKLDLETGTWSTLPPIPNPRDHFHAVVLNNKLYVAAGRDSTGKEPEFFDDVEEKVDIFDFDSQEWSTGEDFPRPRGGTFATAFGDTVFILGGEGENRAWVEVDVLDGSSFKPGEDMPTPRHGAGAVSCNGAIWVAGGTTVQGGGTEASDTIAYFDGDEVPTCGSSESNSPPPSPVSSKPTPTSEPSTAVASQNPPTPTEDGDSDALPSEQTPGSNAEEAQGSSTPSPGVSDNSEDPDDTEPVPSEEDSGPACFPSDAVVELRDGRMIKMDQLKIGDEVKVGATGEYSEVFFFSHRNGDRINEFIRIETESNSMTVSPGHLVYANGKVATASSVRVGDSVSASQDTVNSVTVVTVQRIKSKGLHNPHTFHGDIVVNGLVATTFTSAVHPSVARLLLIPFHLSYKIFGAHIFQDRLNAEVLRILQYGFWREYN</sequence>
<evidence type="ECO:0000313" key="4">
    <source>
        <dbReference type="EMBL" id="CDF34529.1"/>
    </source>
</evidence>
<organism evidence="4 5">
    <name type="scientific">Chondrus crispus</name>
    <name type="common">Carrageen Irish moss</name>
    <name type="synonym">Polymorpha crispa</name>
    <dbReference type="NCBI Taxonomy" id="2769"/>
    <lineage>
        <taxon>Eukaryota</taxon>
        <taxon>Rhodophyta</taxon>
        <taxon>Florideophyceae</taxon>
        <taxon>Rhodymeniophycidae</taxon>
        <taxon>Gigartinales</taxon>
        <taxon>Gigartinaceae</taxon>
        <taxon>Chondrus</taxon>
    </lineage>
</organism>
<dbReference type="Proteomes" id="UP000012073">
    <property type="component" value="Unassembled WGS sequence"/>
</dbReference>
<dbReference type="SUPFAM" id="SSF51294">
    <property type="entry name" value="Hedgehog/intein (Hint) domain"/>
    <property type="match status" value="1"/>
</dbReference>
<dbReference type="InterPro" id="IPR036844">
    <property type="entry name" value="Hint_dom_sf"/>
</dbReference>
<feature type="compositionally biased region" description="Acidic residues" evidence="1">
    <location>
        <begin position="484"/>
        <end position="500"/>
    </location>
</feature>
<keyword evidence="2" id="KW-0812">Transmembrane</keyword>
<keyword evidence="5" id="KW-1185">Reference proteome</keyword>
<keyword evidence="2" id="KW-1133">Transmembrane helix</keyword>
<feature type="compositionally biased region" description="Polar residues" evidence="1">
    <location>
        <begin position="472"/>
        <end position="483"/>
    </location>
</feature>
<dbReference type="SMART" id="SM00306">
    <property type="entry name" value="HintN"/>
    <property type="match status" value="1"/>
</dbReference>
<dbReference type="SUPFAM" id="SSF117281">
    <property type="entry name" value="Kelch motif"/>
    <property type="match status" value="1"/>
</dbReference>
<dbReference type="GeneID" id="17322060"/>
<feature type="domain" description="Hint" evidence="3">
    <location>
        <begin position="502"/>
        <end position="595"/>
    </location>
</feature>
<evidence type="ECO:0000259" key="3">
    <source>
        <dbReference type="SMART" id="SM00306"/>
    </source>
</evidence>
<dbReference type="InterPro" id="IPR003587">
    <property type="entry name" value="Hint_dom_N"/>
</dbReference>
<dbReference type="Gene3D" id="2.120.10.80">
    <property type="entry name" value="Kelch-type beta propeller"/>
    <property type="match status" value="2"/>
</dbReference>
<keyword evidence="2" id="KW-0472">Membrane</keyword>
<dbReference type="KEGG" id="ccp:CHC_T00002894001"/>
<dbReference type="InterPro" id="IPR001767">
    <property type="entry name" value="Hedgehog_Hint"/>
</dbReference>
<dbReference type="OMA" id="NSARAWH"/>
<dbReference type="OrthoDB" id="45365at2759"/>